<accession>A0A1Q9BS60</accession>
<reference evidence="1 2" key="1">
    <citation type="submission" date="2016-02" db="EMBL/GenBank/DDBJ databases">
        <title>Genome analysis of coral dinoflagellate symbionts highlights evolutionary adaptations to a symbiotic lifestyle.</title>
        <authorList>
            <person name="Aranda M."/>
            <person name="Li Y."/>
            <person name="Liew Y.J."/>
            <person name="Baumgarten S."/>
            <person name="Simakov O."/>
            <person name="Wilson M."/>
            <person name="Piel J."/>
            <person name="Ashoor H."/>
            <person name="Bougouffa S."/>
            <person name="Bajic V.B."/>
            <person name="Ryu T."/>
            <person name="Ravasi T."/>
            <person name="Bayer T."/>
            <person name="Micklem G."/>
            <person name="Kim H."/>
            <person name="Bhak J."/>
            <person name="Lajeunesse T.C."/>
            <person name="Voolstra C.R."/>
        </authorList>
    </citation>
    <scope>NUCLEOTIDE SEQUENCE [LARGE SCALE GENOMIC DNA]</scope>
    <source>
        <strain evidence="1 2">CCMP2467</strain>
    </source>
</reference>
<name>A0A1Q9BS60_SYMMI</name>
<gene>
    <name evidence="1" type="ORF">AK812_SmicGene47222</name>
</gene>
<proteinExistence type="predicted"/>
<evidence type="ECO:0000313" key="2">
    <source>
        <dbReference type="Proteomes" id="UP000186817"/>
    </source>
</evidence>
<comment type="caution">
    <text evidence="1">The sequence shown here is derived from an EMBL/GenBank/DDBJ whole genome shotgun (WGS) entry which is preliminary data.</text>
</comment>
<sequence length="108" mass="11961">MLGAGAGKRGRLGLEDSLPSRLKPALASSKDVLNLLAHLGDELDDFQGNLEGVDLRTRLQQDVLRMAEDQQLLGMTEAERLAREWWQADDQAFESNTLPSTELETLGR</sequence>
<dbReference type="AlphaFoldDB" id="A0A1Q9BS60"/>
<keyword evidence="2" id="KW-1185">Reference proteome</keyword>
<dbReference type="OrthoDB" id="10331429at2759"/>
<dbReference type="EMBL" id="LSRX01005312">
    <property type="protein sequence ID" value="OLP73517.1"/>
    <property type="molecule type" value="Genomic_DNA"/>
</dbReference>
<evidence type="ECO:0000313" key="1">
    <source>
        <dbReference type="EMBL" id="OLP73517.1"/>
    </source>
</evidence>
<protein>
    <submittedName>
        <fullName evidence="1">Uncharacterized protein</fullName>
    </submittedName>
</protein>
<organism evidence="1 2">
    <name type="scientific">Symbiodinium microadriaticum</name>
    <name type="common">Dinoflagellate</name>
    <name type="synonym">Zooxanthella microadriatica</name>
    <dbReference type="NCBI Taxonomy" id="2951"/>
    <lineage>
        <taxon>Eukaryota</taxon>
        <taxon>Sar</taxon>
        <taxon>Alveolata</taxon>
        <taxon>Dinophyceae</taxon>
        <taxon>Suessiales</taxon>
        <taxon>Symbiodiniaceae</taxon>
        <taxon>Symbiodinium</taxon>
    </lineage>
</organism>
<dbReference type="Proteomes" id="UP000186817">
    <property type="component" value="Unassembled WGS sequence"/>
</dbReference>